<keyword evidence="1" id="KW-0812">Transmembrane</keyword>
<reference evidence="2" key="1">
    <citation type="submission" date="2021-06" db="EMBL/GenBank/DDBJ databases">
        <authorList>
            <person name="Kallberg Y."/>
            <person name="Tangrot J."/>
            <person name="Rosling A."/>
        </authorList>
    </citation>
    <scope>NUCLEOTIDE SEQUENCE</scope>
    <source>
        <strain evidence="2">MA453B</strain>
    </source>
</reference>
<feature type="transmembrane region" description="Helical" evidence="1">
    <location>
        <begin position="141"/>
        <end position="165"/>
    </location>
</feature>
<dbReference type="Proteomes" id="UP000789405">
    <property type="component" value="Unassembled WGS sequence"/>
</dbReference>
<keyword evidence="1" id="KW-1133">Transmembrane helix</keyword>
<comment type="caution">
    <text evidence="2">The sequence shown here is derived from an EMBL/GenBank/DDBJ whole genome shotgun (WGS) entry which is preliminary data.</text>
</comment>
<name>A0A9N9I6U8_9GLOM</name>
<keyword evidence="1" id="KW-0472">Membrane</keyword>
<dbReference type="EMBL" id="CAJVPY010011084">
    <property type="protein sequence ID" value="CAG8724194.1"/>
    <property type="molecule type" value="Genomic_DNA"/>
</dbReference>
<evidence type="ECO:0000256" key="1">
    <source>
        <dbReference type="SAM" id="Phobius"/>
    </source>
</evidence>
<proteinExistence type="predicted"/>
<evidence type="ECO:0000313" key="3">
    <source>
        <dbReference type="Proteomes" id="UP000789405"/>
    </source>
</evidence>
<sequence>MNIIEVKASYEKLASFEGGISDMSTRIQNGTVKNLQKRQASHYYTRKYSTNGTPYKTVIVTETAVPFIPPPDTVGTLTLYYPTCHVFACKWSFHHTSNTLSVVFSETPTPTTLTITEACKSSVSAQPYEDSNNSYPSDGKYVVLGTIGGVIVGILGGIALSFGIYKFKLKDEGIPTPSSAHHELIS</sequence>
<protein>
    <submittedName>
        <fullName evidence="2">18356_t:CDS:1</fullName>
    </submittedName>
</protein>
<accession>A0A9N9I6U8</accession>
<evidence type="ECO:0000313" key="2">
    <source>
        <dbReference type="EMBL" id="CAG8724194.1"/>
    </source>
</evidence>
<dbReference type="OrthoDB" id="2482114at2759"/>
<keyword evidence="3" id="KW-1185">Reference proteome</keyword>
<dbReference type="AlphaFoldDB" id="A0A9N9I6U8"/>
<organism evidence="2 3">
    <name type="scientific">Dentiscutata erythropus</name>
    <dbReference type="NCBI Taxonomy" id="1348616"/>
    <lineage>
        <taxon>Eukaryota</taxon>
        <taxon>Fungi</taxon>
        <taxon>Fungi incertae sedis</taxon>
        <taxon>Mucoromycota</taxon>
        <taxon>Glomeromycotina</taxon>
        <taxon>Glomeromycetes</taxon>
        <taxon>Diversisporales</taxon>
        <taxon>Gigasporaceae</taxon>
        <taxon>Dentiscutata</taxon>
    </lineage>
</organism>
<gene>
    <name evidence="2" type="ORF">DERYTH_LOCUS14567</name>
</gene>